<gene>
    <name evidence="3" type="primary">LOC140005290</name>
</gene>
<dbReference type="Proteomes" id="UP001652660">
    <property type="component" value="Chromosome 4c"/>
</dbReference>
<evidence type="ECO:0008006" key="4">
    <source>
        <dbReference type="Google" id="ProtNLM"/>
    </source>
</evidence>
<dbReference type="RefSeq" id="XP_071902173.1">
    <property type="nucleotide sequence ID" value="XM_072046072.1"/>
</dbReference>
<feature type="compositionally biased region" description="Basic residues" evidence="1">
    <location>
        <begin position="1"/>
        <end position="12"/>
    </location>
</feature>
<keyword evidence="2" id="KW-1185">Reference proteome</keyword>
<feature type="region of interest" description="Disordered" evidence="1">
    <location>
        <begin position="345"/>
        <end position="376"/>
    </location>
</feature>
<evidence type="ECO:0000313" key="3">
    <source>
        <dbReference type="RefSeq" id="XP_071902173.1"/>
    </source>
</evidence>
<accession>A0ABM4U4G4</accession>
<dbReference type="GeneID" id="140005290"/>
<organism evidence="2 3">
    <name type="scientific">Coffea arabica</name>
    <name type="common">Arabian coffee</name>
    <dbReference type="NCBI Taxonomy" id="13443"/>
    <lineage>
        <taxon>Eukaryota</taxon>
        <taxon>Viridiplantae</taxon>
        <taxon>Streptophyta</taxon>
        <taxon>Embryophyta</taxon>
        <taxon>Tracheophyta</taxon>
        <taxon>Spermatophyta</taxon>
        <taxon>Magnoliopsida</taxon>
        <taxon>eudicotyledons</taxon>
        <taxon>Gunneridae</taxon>
        <taxon>Pentapetalae</taxon>
        <taxon>asterids</taxon>
        <taxon>lamiids</taxon>
        <taxon>Gentianales</taxon>
        <taxon>Rubiaceae</taxon>
        <taxon>Ixoroideae</taxon>
        <taxon>Gardenieae complex</taxon>
        <taxon>Bertiereae - Coffeeae clade</taxon>
        <taxon>Coffeeae</taxon>
        <taxon>Coffea</taxon>
    </lineage>
</organism>
<sequence length="424" mass="48265">MVKPRSSSRSRTPRTSQPPPPQSSIPASNPSHEPSSSGRRARLGRQRGVHISDPTHFGSNLDFTNPADRQRYASCCERRIIPCRYRDTATLGLLNIRVDFDRLIEAIGWLPYPRILDRPAFVELVREFYATFEFNLPTGYTVSTPNVIRFRLMGQEFHHSITDFNLAFGFIDPAYAESREYIESACDYIEPFFSRYRYIWEDMSVDCAEYDPRHSKSCYLKDPASRYIQRFLAYSFSGRRDSSGILSKPEFFFIWCMHNNIKVNLGCWLASQFKSVLPKKKRPLILGSYITHLAVNLHLLDLSNHDLHVACQMEPLDIPCLEKMGLVQEGDNGWEVVPPGPIRVPPRSSFARSSTAGGDPGLSTSAPPPTPGADDWLQLRNTVKRLETRVTNISINLNNMAQNLAAFMHHVGLDPQFRPEPPLF</sequence>
<evidence type="ECO:0000313" key="2">
    <source>
        <dbReference type="Proteomes" id="UP001652660"/>
    </source>
</evidence>
<proteinExistence type="predicted"/>
<reference evidence="3" key="1">
    <citation type="submission" date="2025-08" db="UniProtKB">
        <authorList>
            <consortium name="RefSeq"/>
        </authorList>
    </citation>
    <scope>IDENTIFICATION</scope>
    <source>
        <tissue evidence="3">Leaves</tissue>
    </source>
</reference>
<evidence type="ECO:0000256" key="1">
    <source>
        <dbReference type="SAM" id="MobiDB-lite"/>
    </source>
</evidence>
<name>A0ABM4U4G4_COFAR</name>
<protein>
    <recommendedName>
        <fullName evidence="4">Aminotransferase-like plant mobile domain-containing protein</fullName>
    </recommendedName>
</protein>
<feature type="region of interest" description="Disordered" evidence="1">
    <location>
        <begin position="1"/>
        <end position="42"/>
    </location>
</feature>